<feature type="domain" description="Alpha-D-phosphohexomutase C-terminal" evidence="4">
    <location>
        <begin position="27"/>
        <end position="58"/>
    </location>
</feature>
<dbReference type="InterPro" id="IPR036900">
    <property type="entry name" value="A-D-PHexomutase_C_sf"/>
</dbReference>
<reference evidence="5" key="1">
    <citation type="submission" date="2020-05" db="UniProtKB">
        <authorList>
            <consortium name="EnsemblMetazoa"/>
        </authorList>
    </citation>
    <scope>IDENTIFICATION</scope>
    <source>
        <strain evidence="5">Yale</strain>
    </source>
</reference>
<dbReference type="AlphaFoldDB" id="A0A1B0FP80"/>
<dbReference type="GO" id="GO:0006166">
    <property type="term" value="P:purine ribonucleoside salvage"/>
    <property type="evidence" value="ECO:0007669"/>
    <property type="project" value="TreeGrafter"/>
</dbReference>
<dbReference type="GO" id="GO:0046872">
    <property type="term" value="F:metal ion binding"/>
    <property type="evidence" value="ECO:0007669"/>
    <property type="project" value="UniProtKB-KW"/>
</dbReference>
<dbReference type="EMBL" id="CCAG010018738">
    <property type="status" value="NOT_ANNOTATED_CDS"/>
    <property type="molecule type" value="Genomic_DNA"/>
</dbReference>
<dbReference type="EnsemblMetazoa" id="GMOY005698-RA">
    <property type="protein sequence ID" value="GMOY005698-PA"/>
    <property type="gene ID" value="GMOY005698"/>
</dbReference>
<evidence type="ECO:0000256" key="2">
    <source>
        <dbReference type="ARBA" id="ARBA00022842"/>
    </source>
</evidence>
<evidence type="ECO:0000313" key="6">
    <source>
        <dbReference type="Proteomes" id="UP000092444"/>
    </source>
</evidence>
<dbReference type="SUPFAM" id="SSF55957">
    <property type="entry name" value="Phosphoglucomutase, C-terminal domain"/>
    <property type="match status" value="1"/>
</dbReference>
<dbReference type="VEuPathDB" id="VectorBase:GMOY005698"/>
<dbReference type="STRING" id="37546.A0A1B0FP80"/>
<dbReference type="GO" id="GO:0008973">
    <property type="term" value="F:phosphopentomutase activity"/>
    <property type="evidence" value="ECO:0007669"/>
    <property type="project" value="TreeGrafter"/>
</dbReference>
<evidence type="ECO:0000256" key="3">
    <source>
        <dbReference type="ARBA" id="ARBA00023235"/>
    </source>
</evidence>
<organism evidence="5 6">
    <name type="scientific">Glossina morsitans morsitans</name>
    <name type="common">Savannah tsetse fly</name>
    <dbReference type="NCBI Taxonomy" id="37546"/>
    <lineage>
        <taxon>Eukaryota</taxon>
        <taxon>Metazoa</taxon>
        <taxon>Ecdysozoa</taxon>
        <taxon>Arthropoda</taxon>
        <taxon>Hexapoda</taxon>
        <taxon>Insecta</taxon>
        <taxon>Pterygota</taxon>
        <taxon>Neoptera</taxon>
        <taxon>Endopterygota</taxon>
        <taxon>Diptera</taxon>
        <taxon>Brachycera</taxon>
        <taxon>Muscomorpha</taxon>
        <taxon>Hippoboscoidea</taxon>
        <taxon>Glossinidae</taxon>
        <taxon>Glossina</taxon>
    </lineage>
</organism>
<dbReference type="InterPro" id="IPR005843">
    <property type="entry name" value="A-D-PHexomutase_C"/>
</dbReference>
<proteinExistence type="predicted"/>
<protein>
    <recommendedName>
        <fullName evidence="4">Alpha-D-phosphohexomutase C-terminal domain-containing protein</fullName>
    </recommendedName>
</protein>
<keyword evidence="1" id="KW-0479">Metal-binding</keyword>
<keyword evidence="3" id="KW-0413">Isomerase</keyword>
<dbReference type="PANTHER" id="PTHR45745">
    <property type="entry name" value="PHOSPHOMANNOMUTASE 45A"/>
    <property type="match status" value="1"/>
</dbReference>
<dbReference type="Gene3D" id="3.30.310.50">
    <property type="entry name" value="Alpha-D-phosphohexomutase, C-terminal domain"/>
    <property type="match status" value="1"/>
</dbReference>
<dbReference type="Pfam" id="PF00408">
    <property type="entry name" value="PGM_PMM_IV"/>
    <property type="match status" value="1"/>
</dbReference>
<sequence>NIRDLTTGIDTAQPHGLAILPSNDHFQFENGLVITLRTSGTEPKIKYYAELCAKPEEKDLGKLRTILDRMVEAIVEEFLQPCLNNLKPKAD</sequence>
<evidence type="ECO:0000313" key="5">
    <source>
        <dbReference type="EnsemblMetazoa" id="GMOY005698-PA"/>
    </source>
</evidence>
<keyword evidence="2" id="KW-0460">Magnesium</keyword>
<dbReference type="GO" id="GO:0005634">
    <property type="term" value="C:nucleus"/>
    <property type="evidence" value="ECO:0007669"/>
    <property type="project" value="TreeGrafter"/>
</dbReference>
<name>A0A1B0FP80_GLOMM</name>
<accession>A0A1B0FP80</accession>
<dbReference type="Proteomes" id="UP000092444">
    <property type="component" value="Unassembled WGS sequence"/>
</dbReference>
<evidence type="ECO:0000256" key="1">
    <source>
        <dbReference type="ARBA" id="ARBA00022723"/>
    </source>
</evidence>
<evidence type="ECO:0000259" key="4">
    <source>
        <dbReference type="Pfam" id="PF00408"/>
    </source>
</evidence>
<keyword evidence="6" id="KW-1185">Reference proteome</keyword>
<dbReference type="PANTHER" id="PTHR45745:SF1">
    <property type="entry name" value="PHOSPHOGLUCOMUTASE 2B-RELATED"/>
    <property type="match status" value="1"/>
</dbReference>